<comment type="subcellular location">
    <subcellularLocation>
        <location evidence="1">Cell membrane</location>
        <topology evidence="1">Multi-pass membrane protein</topology>
    </subcellularLocation>
</comment>
<dbReference type="Proteomes" id="UP001500620">
    <property type="component" value="Unassembled WGS sequence"/>
</dbReference>
<dbReference type="InterPro" id="IPR011701">
    <property type="entry name" value="MFS"/>
</dbReference>
<keyword evidence="3" id="KW-1003">Cell membrane</keyword>
<feature type="transmembrane region" description="Helical" evidence="7">
    <location>
        <begin position="252"/>
        <end position="271"/>
    </location>
</feature>
<keyword evidence="2" id="KW-0813">Transport</keyword>
<evidence type="ECO:0000256" key="1">
    <source>
        <dbReference type="ARBA" id="ARBA00004651"/>
    </source>
</evidence>
<dbReference type="Pfam" id="PF07690">
    <property type="entry name" value="MFS_1"/>
    <property type="match status" value="1"/>
</dbReference>
<feature type="transmembrane region" description="Helical" evidence="7">
    <location>
        <begin position="84"/>
        <end position="103"/>
    </location>
</feature>
<feature type="transmembrane region" description="Helical" evidence="7">
    <location>
        <begin position="173"/>
        <end position="194"/>
    </location>
</feature>
<keyword evidence="10" id="KW-1185">Reference proteome</keyword>
<feature type="transmembrane region" description="Helical" evidence="7">
    <location>
        <begin position="215"/>
        <end position="240"/>
    </location>
</feature>
<feature type="transmembrane region" description="Helical" evidence="7">
    <location>
        <begin position="344"/>
        <end position="366"/>
    </location>
</feature>
<feature type="transmembrane region" description="Helical" evidence="7">
    <location>
        <begin position="283"/>
        <end position="303"/>
    </location>
</feature>
<dbReference type="EMBL" id="BAABAT010000043">
    <property type="protein sequence ID" value="GAA4261054.1"/>
    <property type="molecule type" value="Genomic_DNA"/>
</dbReference>
<feature type="transmembrane region" description="Helical" evidence="7">
    <location>
        <begin position="143"/>
        <end position="167"/>
    </location>
</feature>
<dbReference type="PANTHER" id="PTHR23517:SF13">
    <property type="entry name" value="MAJOR FACILITATOR SUPERFAMILY MFS_1"/>
    <property type="match status" value="1"/>
</dbReference>
<evidence type="ECO:0000256" key="7">
    <source>
        <dbReference type="SAM" id="Phobius"/>
    </source>
</evidence>
<comment type="caution">
    <text evidence="9">The sequence shown here is derived from an EMBL/GenBank/DDBJ whole genome shotgun (WGS) entry which is preliminary data.</text>
</comment>
<feature type="transmembrane region" description="Helical" evidence="7">
    <location>
        <begin position="16"/>
        <end position="35"/>
    </location>
</feature>
<gene>
    <name evidence="9" type="ORF">GCM10022255_092160</name>
</gene>
<keyword evidence="5 7" id="KW-1133">Transmembrane helix</keyword>
<dbReference type="Gene3D" id="1.20.1250.20">
    <property type="entry name" value="MFS general substrate transporter like domains"/>
    <property type="match status" value="1"/>
</dbReference>
<feature type="transmembrane region" description="Helical" evidence="7">
    <location>
        <begin position="372"/>
        <end position="394"/>
    </location>
</feature>
<dbReference type="SUPFAM" id="SSF103473">
    <property type="entry name" value="MFS general substrate transporter"/>
    <property type="match status" value="1"/>
</dbReference>
<evidence type="ECO:0000256" key="5">
    <source>
        <dbReference type="ARBA" id="ARBA00022989"/>
    </source>
</evidence>
<name>A0ABP8DPD9_9ACTN</name>
<dbReference type="PROSITE" id="PS50850">
    <property type="entry name" value="MFS"/>
    <property type="match status" value="1"/>
</dbReference>
<protein>
    <submittedName>
        <fullName evidence="9">MFS transporter</fullName>
    </submittedName>
</protein>
<evidence type="ECO:0000256" key="6">
    <source>
        <dbReference type="ARBA" id="ARBA00023136"/>
    </source>
</evidence>
<dbReference type="InterPro" id="IPR050171">
    <property type="entry name" value="MFS_Transporters"/>
</dbReference>
<sequence length="403" mass="41115">MPTITARADQPANGRIWPLLAAAAVFAVTMVGTTLPTPLYRLYQHRFGFGSVTTTVVFATYAVGVIAALLVCGRWSDQVGRRPMLLAAVLLSALSAVAFLLAGGLPLLFVGRVLSGLSAGVITGTATAAIVELAPPRHSSAAPLVATVANMGGLGCGPLLAGILAQYAQRPLWTPFAVDLGLLAVVGVLVRLLPETVRVSSPVRLRPQTVRVPRSARGAFVPAAIAGFAGFATLGLFTAVSPTFMAQLLGENNIALSGLVVFVLFAASAAGQITTVRVRGRRALAAGCVVLTGGMILVAAAMLAGSLLLLVVGAVVTGIGQGMGFRAAVTMVSEQSEPQRRGEITSALFVVLYVAISVPVVGVGVLAQAAGLQTAGVVFAVCVGVVALIAAVLVTREPAQRRR</sequence>
<feature type="transmembrane region" description="Helical" evidence="7">
    <location>
        <begin position="309"/>
        <end position="332"/>
    </location>
</feature>
<evidence type="ECO:0000256" key="3">
    <source>
        <dbReference type="ARBA" id="ARBA00022475"/>
    </source>
</evidence>
<dbReference type="InterPro" id="IPR036259">
    <property type="entry name" value="MFS_trans_sf"/>
</dbReference>
<evidence type="ECO:0000313" key="10">
    <source>
        <dbReference type="Proteomes" id="UP001500620"/>
    </source>
</evidence>
<accession>A0ABP8DPD9</accession>
<feature type="domain" description="Major facilitator superfamily (MFS) profile" evidence="8">
    <location>
        <begin position="18"/>
        <end position="398"/>
    </location>
</feature>
<organism evidence="9 10">
    <name type="scientific">Dactylosporangium darangshiense</name>
    <dbReference type="NCBI Taxonomy" id="579108"/>
    <lineage>
        <taxon>Bacteria</taxon>
        <taxon>Bacillati</taxon>
        <taxon>Actinomycetota</taxon>
        <taxon>Actinomycetes</taxon>
        <taxon>Micromonosporales</taxon>
        <taxon>Micromonosporaceae</taxon>
        <taxon>Dactylosporangium</taxon>
    </lineage>
</organism>
<dbReference type="InterPro" id="IPR020846">
    <property type="entry name" value="MFS_dom"/>
</dbReference>
<evidence type="ECO:0000259" key="8">
    <source>
        <dbReference type="PROSITE" id="PS50850"/>
    </source>
</evidence>
<feature type="transmembrane region" description="Helical" evidence="7">
    <location>
        <begin position="47"/>
        <end position="72"/>
    </location>
</feature>
<evidence type="ECO:0000256" key="4">
    <source>
        <dbReference type="ARBA" id="ARBA00022692"/>
    </source>
</evidence>
<keyword evidence="4 7" id="KW-0812">Transmembrane</keyword>
<proteinExistence type="predicted"/>
<evidence type="ECO:0000313" key="9">
    <source>
        <dbReference type="EMBL" id="GAA4261054.1"/>
    </source>
</evidence>
<feature type="transmembrane region" description="Helical" evidence="7">
    <location>
        <begin position="109"/>
        <end position="131"/>
    </location>
</feature>
<dbReference type="PANTHER" id="PTHR23517">
    <property type="entry name" value="RESISTANCE PROTEIN MDTM, PUTATIVE-RELATED-RELATED"/>
    <property type="match status" value="1"/>
</dbReference>
<keyword evidence="6 7" id="KW-0472">Membrane</keyword>
<reference evidence="10" key="1">
    <citation type="journal article" date="2019" name="Int. J. Syst. Evol. Microbiol.">
        <title>The Global Catalogue of Microorganisms (GCM) 10K type strain sequencing project: providing services to taxonomists for standard genome sequencing and annotation.</title>
        <authorList>
            <consortium name="The Broad Institute Genomics Platform"/>
            <consortium name="The Broad Institute Genome Sequencing Center for Infectious Disease"/>
            <person name="Wu L."/>
            <person name="Ma J."/>
        </authorList>
    </citation>
    <scope>NUCLEOTIDE SEQUENCE [LARGE SCALE GENOMIC DNA]</scope>
    <source>
        <strain evidence="10">JCM 17441</strain>
    </source>
</reference>
<evidence type="ECO:0000256" key="2">
    <source>
        <dbReference type="ARBA" id="ARBA00022448"/>
    </source>
</evidence>